<comment type="caution">
    <text evidence="1">The sequence shown here is derived from an EMBL/GenBank/DDBJ whole genome shotgun (WGS) entry which is preliminary data.</text>
</comment>
<name>A0ABW2CWW7_9ACTN</name>
<keyword evidence="2" id="KW-1185">Reference proteome</keyword>
<sequence length="548" mass="57755">MTPENVETRSEAETRYRDLVRLAYFVLPGKGKRVHRLAVARRIVDGATARRPSRDARRGDAAAAAARRRTRVLRTAMRPPRRLGVGLGPWLRALPARLPDPALTAALARLDPPVRVAYVLRRVAGMPRYAVRDQLADLRVPDPWAVIEAAERVEAVPPAGRAATFEPAPLRPVRRRSPLPIVAAGALTATLIGALVATENGGSLLAGPLFGGTRPAEARDLRLTAAEPGAWANGAPSLDTWPARGDLASDRAFTRRAVAAWARLRGGHGVGGAAQLLYAGHVDGTPFAVLRHGVRIARYTGTNGALDVAAAGGDPTGPIALPGGRYLLSPWDSAPVTPGGRRLAVRDGVTDPVTARTRCGRGPLFQVKGRDGVRTVGDLGGPRAVVLGHHTPAHRFRAGHAAPAKLQRAGLALWERLACHVPRTARPVAEATAWNFWSGELPYGAGTADWVCTRMAFAGGGTAGQATLLRAGEQGSTGWCDDRGPVSGTWWQAPSGAWYYFAAAARGLVPHADGPFRTARLTGRLLVATPPAAGARPEAPVSLAARTG</sequence>
<dbReference type="EMBL" id="JBHSXS010000034">
    <property type="protein sequence ID" value="MFC6885129.1"/>
    <property type="molecule type" value="Genomic_DNA"/>
</dbReference>
<dbReference type="Proteomes" id="UP001596380">
    <property type="component" value="Unassembled WGS sequence"/>
</dbReference>
<dbReference type="RefSeq" id="WP_378063898.1">
    <property type="nucleotide sequence ID" value="NZ_JBHSXS010000034.1"/>
</dbReference>
<gene>
    <name evidence="1" type="ORF">ACFQKB_35610</name>
</gene>
<evidence type="ECO:0000313" key="1">
    <source>
        <dbReference type="EMBL" id="MFC6885129.1"/>
    </source>
</evidence>
<organism evidence="1 2">
    <name type="scientific">Actinomadura yumaensis</name>
    <dbReference type="NCBI Taxonomy" id="111807"/>
    <lineage>
        <taxon>Bacteria</taxon>
        <taxon>Bacillati</taxon>
        <taxon>Actinomycetota</taxon>
        <taxon>Actinomycetes</taxon>
        <taxon>Streptosporangiales</taxon>
        <taxon>Thermomonosporaceae</taxon>
        <taxon>Actinomadura</taxon>
    </lineage>
</organism>
<protein>
    <submittedName>
        <fullName evidence="1">Uncharacterized protein</fullName>
    </submittedName>
</protein>
<proteinExistence type="predicted"/>
<reference evidence="2" key="1">
    <citation type="journal article" date="2019" name="Int. J. Syst. Evol. Microbiol.">
        <title>The Global Catalogue of Microorganisms (GCM) 10K type strain sequencing project: providing services to taxonomists for standard genome sequencing and annotation.</title>
        <authorList>
            <consortium name="The Broad Institute Genomics Platform"/>
            <consortium name="The Broad Institute Genome Sequencing Center for Infectious Disease"/>
            <person name="Wu L."/>
            <person name="Ma J."/>
        </authorList>
    </citation>
    <scope>NUCLEOTIDE SEQUENCE [LARGE SCALE GENOMIC DNA]</scope>
    <source>
        <strain evidence="2">JCM 3369</strain>
    </source>
</reference>
<evidence type="ECO:0000313" key="2">
    <source>
        <dbReference type="Proteomes" id="UP001596380"/>
    </source>
</evidence>
<accession>A0ABW2CWW7</accession>